<dbReference type="EMBL" id="LDIR01000005">
    <property type="protein sequence ID" value="OCL89938.1"/>
    <property type="molecule type" value="Genomic_DNA"/>
</dbReference>
<evidence type="ECO:0000256" key="2">
    <source>
        <dbReference type="ARBA" id="ARBA00022692"/>
    </source>
</evidence>
<dbReference type="Proteomes" id="UP000093159">
    <property type="component" value="Unassembled WGS sequence"/>
</dbReference>
<feature type="transmembrane region" description="Helical" evidence="5">
    <location>
        <begin position="61"/>
        <end position="79"/>
    </location>
</feature>
<keyword evidence="2 5" id="KW-0812">Transmembrane</keyword>
<evidence type="ECO:0000259" key="6">
    <source>
        <dbReference type="Pfam" id="PF04932"/>
    </source>
</evidence>
<feature type="transmembrane region" description="Helical" evidence="5">
    <location>
        <begin position="156"/>
        <end position="172"/>
    </location>
</feature>
<organism evidence="7 8">
    <name type="scientific">Arcobacter porcinus</name>
    <dbReference type="NCBI Taxonomy" id="1935204"/>
    <lineage>
        <taxon>Bacteria</taxon>
        <taxon>Pseudomonadati</taxon>
        <taxon>Campylobacterota</taxon>
        <taxon>Epsilonproteobacteria</taxon>
        <taxon>Campylobacterales</taxon>
        <taxon>Arcobacteraceae</taxon>
        <taxon>Arcobacter</taxon>
    </lineage>
</organism>
<feature type="transmembrane region" description="Helical" evidence="5">
    <location>
        <begin position="225"/>
        <end position="246"/>
    </location>
</feature>
<keyword evidence="4 5" id="KW-0472">Membrane</keyword>
<accession>A0ABX2YA12</accession>
<evidence type="ECO:0000313" key="8">
    <source>
        <dbReference type="Proteomes" id="UP000093159"/>
    </source>
</evidence>
<keyword evidence="8" id="KW-1185">Reference proteome</keyword>
<protein>
    <submittedName>
        <fullName evidence="7">O-Antigen ligase</fullName>
    </submittedName>
</protein>
<name>A0ABX2YA12_9BACT</name>
<dbReference type="RefSeq" id="WP_066179836.1">
    <property type="nucleotide sequence ID" value="NZ_LDIR01000005.1"/>
</dbReference>
<keyword evidence="7" id="KW-0436">Ligase</keyword>
<feature type="transmembrane region" description="Helical" evidence="5">
    <location>
        <begin position="202"/>
        <end position="218"/>
    </location>
</feature>
<feature type="transmembrane region" description="Helical" evidence="5">
    <location>
        <begin position="20"/>
        <end position="46"/>
    </location>
</feature>
<dbReference type="InterPro" id="IPR051533">
    <property type="entry name" value="WaaL-like"/>
</dbReference>
<gene>
    <name evidence="7" type="ORF">AAX28_01892</name>
</gene>
<feature type="domain" description="O-antigen ligase-related" evidence="6">
    <location>
        <begin position="187"/>
        <end position="344"/>
    </location>
</feature>
<keyword evidence="3 5" id="KW-1133">Transmembrane helix</keyword>
<evidence type="ECO:0000256" key="5">
    <source>
        <dbReference type="SAM" id="Phobius"/>
    </source>
</evidence>
<feature type="transmembrane region" description="Helical" evidence="5">
    <location>
        <begin position="363"/>
        <end position="380"/>
    </location>
</feature>
<proteinExistence type="predicted"/>
<comment type="caution">
    <text evidence="7">The sequence shown here is derived from an EMBL/GenBank/DDBJ whole genome shotgun (WGS) entry which is preliminary data.</text>
</comment>
<reference evidence="7 8" key="1">
    <citation type="submission" date="2015-05" db="EMBL/GenBank/DDBJ databases">
        <authorList>
            <person name="Rovetto F."/>
            <person name="Cocolin L."/>
            <person name="Illeghems K."/>
            <person name="Van Nieuwerburgh F."/>
            <person name="Houf K."/>
        </authorList>
    </citation>
    <scope>NUCLEOTIDE SEQUENCE [LARGE SCALE GENOMIC DNA]</scope>
    <source>
        <strain evidence="7 8">117434</strain>
    </source>
</reference>
<feature type="transmembrane region" description="Helical" evidence="5">
    <location>
        <begin position="85"/>
        <end position="103"/>
    </location>
</feature>
<comment type="subcellular location">
    <subcellularLocation>
        <location evidence="1">Membrane</location>
        <topology evidence="1">Multi-pass membrane protein</topology>
    </subcellularLocation>
</comment>
<feature type="transmembrane region" description="Helical" evidence="5">
    <location>
        <begin position="386"/>
        <end position="403"/>
    </location>
</feature>
<feature type="transmembrane region" description="Helical" evidence="5">
    <location>
        <begin position="115"/>
        <end position="136"/>
    </location>
</feature>
<evidence type="ECO:0000256" key="3">
    <source>
        <dbReference type="ARBA" id="ARBA00022989"/>
    </source>
</evidence>
<dbReference type="GO" id="GO:0016874">
    <property type="term" value="F:ligase activity"/>
    <property type="evidence" value="ECO:0007669"/>
    <property type="project" value="UniProtKB-KW"/>
</dbReference>
<feature type="transmembrane region" description="Helical" evidence="5">
    <location>
        <begin position="328"/>
        <end position="351"/>
    </location>
</feature>
<evidence type="ECO:0000256" key="1">
    <source>
        <dbReference type="ARBA" id="ARBA00004141"/>
    </source>
</evidence>
<dbReference type="InterPro" id="IPR007016">
    <property type="entry name" value="O-antigen_ligase-rel_domated"/>
</dbReference>
<dbReference type="Pfam" id="PF04932">
    <property type="entry name" value="Wzy_C"/>
    <property type="match status" value="1"/>
</dbReference>
<evidence type="ECO:0000313" key="7">
    <source>
        <dbReference type="EMBL" id="OCL89938.1"/>
    </source>
</evidence>
<dbReference type="PANTHER" id="PTHR37422">
    <property type="entry name" value="TEICHURONIC ACID BIOSYNTHESIS PROTEIN TUAE"/>
    <property type="match status" value="1"/>
</dbReference>
<evidence type="ECO:0000256" key="4">
    <source>
        <dbReference type="ARBA" id="ARBA00023136"/>
    </source>
</evidence>
<sequence>MINFKFMKIDYSKNINYFIVLYAFCLPITRAGVTFSTIVLILLWILEGDYKRKIQEIKDNYIILSIFIFVLYSLLAVLWSEDYSFALGVIKKYYHFLIIPIILTSLKQRYIENVFSAFLIAMLISEFTSYSVFFGIISIEGISRMDPSPFMIRTDYSLYLAFTVFILMHKIIYTTDLKWKIAFFLYFSVSIGNLFLNAGRVGQISFLITLLILGILNFKKKILSTIIFLFLGIVIFITSYNVSPIFKQRFDYLLIDVSKMVYENDYSNSFSTRVALWISGIKGSKDNLIFGIGIGDEYISTKKSIEQFKVEHFPNSKTENYVNFHSAYIQHLVQIGVIGLFLFLFIFYCFIKLEINNKYYKNLLIVFVILSLLFSITGQSFSIQRFLVLFALFCGLFSSISKYERIDK</sequence>
<dbReference type="PANTHER" id="PTHR37422:SF17">
    <property type="entry name" value="O-ANTIGEN LIGASE"/>
    <property type="match status" value="1"/>
</dbReference>